<evidence type="ECO:0000256" key="3">
    <source>
        <dbReference type="RuleBase" id="RU364116"/>
    </source>
</evidence>
<dbReference type="RefSeq" id="WP_166338761.1">
    <property type="nucleotide sequence ID" value="NZ_CP072829.1"/>
</dbReference>
<keyword evidence="7" id="KW-1185">Reference proteome</keyword>
<keyword evidence="3" id="KW-0349">Heme</keyword>
<comment type="function">
    <text evidence="3">Probably acts as a heme chaperone, transferring heme to an unknown acceptor. Binds one molecule of heme per monomer, possibly covalently. Binds 1 [4Fe-4S] cluster. The cluster is coordinated with 3 cysteines and an exchangeable S-adenosyl-L-methionine.</text>
</comment>
<dbReference type="AlphaFoldDB" id="A0A9E6MSE7"/>
<dbReference type="GO" id="GO:0005737">
    <property type="term" value="C:cytoplasm"/>
    <property type="evidence" value="ECO:0007669"/>
    <property type="project" value="UniProtKB-SubCell"/>
</dbReference>
<keyword evidence="3" id="KW-0408">Iron</keyword>
<evidence type="ECO:0000313" key="6">
    <source>
        <dbReference type="EMBL" id="QTU85092.1"/>
    </source>
</evidence>
<dbReference type="InterPro" id="IPR006638">
    <property type="entry name" value="Elp3/MiaA/NifB-like_rSAM"/>
</dbReference>
<dbReference type="Gene3D" id="3.30.750.200">
    <property type="match status" value="1"/>
</dbReference>
<dbReference type="PANTHER" id="PTHR13932:SF5">
    <property type="entry name" value="RADICAL S-ADENOSYL METHIONINE DOMAIN-CONTAINING PROTEIN 1, MITOCHONDRIAL"/>
    <property type="match status" value="1"/>
</dbReference>
<protein>
    <recommendedName>
        <fullName evidence="2 3">Heme chaperone HemW</fullName>
    </recommendedName>
</protein>
<sequence length="392" mass="42234">MDLTFTTHDAQSDDARFAPPHDPYRALYLHVPFCVSRCAYCDFATQALPASDPAVDAYVEALALAARRAGRAGELGAIETVYLGGGTPSHAGLSRLSLLLYTLSTSMHLTPDVECTMEANPESLTGRMVADVWALGVNRLSIGVQSFDDAVLRTLGRAHDADAALRAIEVARERFDNVSVDLMAGVPGQSLASFTASVARAIAAGATHVSIYPLVIEENTPFGRALERGELQEPDEDKQAEAMEEAARLLAHAGFSRYEVASYARPGFACQHNRAYWSGVPYLGLGRSATTMAQTAEGRVRITDGVVTDRLDRRGMLVEDLMLAMRRTEGASDEDVAQATLEVPGVEACFADLARLGLVEHACGRWRPSERGWLCGNELYGRILDLDLGASA</sequence>
<accession>A0A9E6MSE7</accession>
<keyword evidence="3" id="KW-0143">Chaperone</keyword>
<keyword evidence="3" id="KW-0949">S-adenosyl-L-methionine</keyword>
<dbReference type="EMBL" id="CP072829">
    <property type="protein sequence ID" value="QTU85092.1"/>
    <property type="molecule type" value="Genomic_DNA"/>
</dbReference>
<name>A0A9E6MSE7_9ACTN</name>
<keyword evidence="3" id="KW-0479">Metal-binding</keyword>
<feature type="domain" description="Radical SAM core" evidence="4">
    <location>
        <begin position="19"/>
        <end position="256"/>
    </location>
</feature>
<keyword evidence="3" id="KW-0004">4Fe-4S</keyword>
<gene>
    <name evidence="6" type="primary">hemW</name>
    <name evidence="5" type="ORF">GMI68_02865</name>
    <name evidence="6" type="ORF">J7S26_04085</name>
</gene>
<dbReference type="InterPro" id="IPR004559">
    <property type="entry name" value="HemW-like"/>
</dbReference>
<dbReference type="SMART" id="SM00729">
    <property type="entry name" value="Elp3"/>
    <property type="match status" value="1"/>
</dbReference>
<dbReference type="NCBIfam" id="TIGR00539">
    <property type="entry name" value="hemN_rel"/>
    <property type="match status" value="1"/>
</dbReference>
<dbReference type="Proteomes" id="UP000636394">
    <property type="component" value="Unassembled WGS sequence"/>
</dbReference>
<comment type="subcellular location">
    <subcellularLocation>
        <location evidence="3">Cytoplasm</location>
    </subcellularLocation>
</comment>
<dbReference type="GO" id="GO:0051539">
    <property type="term" value="F:4 iron, 4 sulfur cluster binding"/>
    <property type="evidence" value="ECO:0007669"/>
    <property type="project" value="UniProtKB-UniRule"/>
</dbReference>
<evidence type="ECO:0000313" key="5">
    <source>
        <dbReference type="EMBL" id="NHM13724.1"/>
    </source>
</evidence>
<reference evidence="6" key="2">
    <citation type="submission" date="2021-04" db="EMBL/GenBank/DDBJ databases">
        <title>Novel species in family Eggerthellaceae.</title>
        <authorList>
            <person name="Zhang G."/>
        </authorList>
    </citation>
    <scope>NUCLEOTIDE SEQUENCE</scope>
    <source>
        <strain evidence="6">Zg-886</strain>
    </source>
</reference>
<keyword evidence="3" id="KW-0411">Iron-sulfur</keyword>
<dbReference type="SFLD" id="SFLDG01082">
    <property type="entry name" value="B12-binding_domain_containing"/>
    <property type="match status" value="1"/>
</dbReference>
<dbReference type="PROSITE" id="PS51918">
    <property type="entry name" value="RADICAL_SAM"/>
    <property type="match status" value="1"/>
</dbReference>
<proteinExistence type="inferred from homology"/>
<dbReference type="InterPro" id="IPR007197">
    <property type="entry name" value="rSAM"/>
</dbReference>
<dbReference type="GO" id="GO:0006779">
    <property type="term" value="P:porphyrin-containing compound biosynthetic process"/>
    <property type="evidence" value="ECO:0007669"/>
    <property type="project" value="InterPro"/>
</dbReference>
<dbReference type="SFLD" id="SFLDF00562">
    <property type="entry name" value="HemN-like__clustered_with_heat"/>
    <property type="match status" value="1"/>
</dbReference>
<dbReference type="GO" id="GO:0004109">
    <property type="term" value="F:coproporphyrinogen oxidase activity"/>
    <property type="evidence" value="ECO:0007669"/>
    <property type="project" value="InterPro"/>
</dbReference>
<dbReference type="SFLD" id="SFLDG01065">
    <property type="entry name" value="anaerobic_coproporphyrinogen-I"/>
    <property type="match status" value="1"/>
</dbReference>
<dbReference type="SFLD" id="SFLDS00029">
    <property type="entry name" value="Radical_SAM"/>
    <property type="match status" value="1"/>
</dbReference>
<dbReference type="KEGG" id="ebz:J7S26_04085"/>
<dbReference type="PANTHER" id="PTHR13932">
    <property type="entry name" value="COPROPORPHYRINIGEN III OXIDASE"/>
    <property type="match status" value="1"/>
</dbReference>
<dbReference type="Proteomes" id="UP000671910">
    <property type="component" value="Chromosome"/>
</dbReference>
<keyword evidence="3" id="KW-0963">Cytoplasm</keyword>
<evidence type="ECO:0000313" key="7">
    <source>
        <dbReference type="Proteomes" id="UP000636394"/>
    </source>
</evidence>
<dbReference type="GO" id="GO:0046872">
    <property type="term" value="F:metal ion binding"/>
    <property type="evidence" value="ECO:0007669"/>
    <property type="project" value="UniProtKB-UniRule"/>
</dbReference>
<dbReference type="SUPFAM" id="SSF102114">
    <property type="entry name" value="Radical SAM enzymes"/>
    <property type="match status" value="1"/>
</dbReference>
<evidence type="ECO:0000313" key="8">
    <source>
        <dbReference type="Proteomes" id="UP000671910"/>
    </source>
</evidence>
<dbReference type="InterPro" id="IPR058240">
    <property type="entry name" value="rSAM_sf"/>
</dbReference>
<dbReference type="InterPro" id="IPR034505">
    <property type="entry name" value="Coproporphyrinogen-III_oxidase"/>
</dbReference>
<comment type="similarity">
    <text evidence="1">Belongs to the anaerobic coproporphyrinogen-III oxidase family. HemW subfamily.</text>
</comment>
<evidence type="ECO:0000256" key="2">
    <source>
        <dbReference type="ARBA" id="ARBA00017228"/>
    </source>
</evidence>
<dbReference type="Pfam" id="PF04055">
    <property type="entry name" value="Radical_SAM"/>
    <property type="match status" value="1"/>
</dbReference>
<reference evidence="5 7" key="1">
    <citation type="submission" date="2019-11" db="EMBL/GenBank/DDBJ databases">
        <title>Eggerthellaceae novel genus isolated from the rectal contents of marmort.</title>
        <authorList>
            <person name="Zhang G."/>
        </authorList>
    </citation>
    <scope>NUCLEOTIDE SEQUENCE [LARGE SCALE GENOMIC DNA]</scope>
    <source>
        <strain evidence="5">Zg-886</strain>
        <strain evidence="7">zg-886</strain>
    </source>
</reference>
<evidence type="ECO:0000259" key="4">
    <source>
        <dbReference type="PROSITE" id="PS51918"/>
    </source>
</evidence>
<organism evidence="6 8">
    <name type="scientific">Xiamenia xianingshaonis</name>
    <dbReference type="NCBI Taxonomy" id="2682776"/>
    <lineage>
        <taxon>Bacteria</taxon>
        <taxon>Bacillati</taxon>
        <taxon>Actinomycetota</taxon>
        <taxon>Coriobacteriia</taxon>
        <taxon>Eggerthellales</taxon>
        <taxon>Eggerthellaceae</taxon>
        <taxon>Xiamenia</taxon>
    </lineage>
</organism>
<dbReference type="EMBL" id="WPCR01000003">
    <property type="protein sequence ID" value="NHM13724.1"/>
    <property type="molecule type" value="Genomic_DNA"/>
</dbReference>
<evidence type="ECO:0000256" key="1">
    <source>
        <dbReference type="ARBA" id="ARBA00006100"/>
    </source>
</evidence>